<dbReference type="InterPro" id="IPR002028">
    <property type="entry name" value="Trp_synthase_suA"/>
</dbReference>
<protein>
    <recommendedName>
        <fullName evidence="8">Tryptophan synthase alpha chain</fullName>
        <ecNumber evidence="8">4.2.1.20</ecNumber>
    </recommendedName>
</protein>
<evidence type="ECO:0000313" key="11">
    <source>
        <dbReference type="Proteomes" id="UP001169063"/>
    </source>
</evidence>
<keyword evidence="3 8" id="KW-0028">Amino-acid biosynthesis</keyword>
<dbReference type="NCBIfam" id="TIGR00262">
    <property type="entry name" value="trpA"/>
    <property type="match status" value="1"/>
</dbReference>
<dbReference type="Gene3D" id="3.20.20.70">
    <property type="entry name" value="Aldolase class I"/>
    <property type="match status" value="1"/>
</dbReference>
<evidence type="ECO:0000256" key="9">
    <source>
        <dbReference type="RuleBase" id="RU003662"/>
    </source>
</evidence>
<dbReference type="PANTHER" id="PTHR43406">
    <property type="entry name" value="TRYPTOPHAN SYNTHASE, ALPHA CHAIN"/>
    <property type="match status" value="1"/>
</dbReference>
<feature type="active site" description="Proton acceptor" evidence="8">
    <location>
        <position position="43"/>
    </location>
</feature>
<keyword evidence="5 8" id="KW-0057">Aromatic amino acid biosynthesis</keyword>
<name>A0ABT8SLV3_9CAUL</name>
<keyword evidence="6 8" id="KW-0456">Lyase</keyword>
<dbReference type="RefSeq" id="WP_302110118.1">
    <property type="nucleotide sequence ID" value="NZ_JAUKTR010000003.1"/>
</dbReference>
<dbReference type="CDD" id="cd04724">
    <property type="entry name" value="Tryptophan_synthase_alpha"/>
    <property type="match status" value="1"/>
</dbReference>
<evidence type="ECO:0000256" key="8">
    <source>
        <dbReference type="HAMAP-Rule" id="MF_00131"/>
    </source>
</evidence>
<comment type="similarity">
    <text evidence="8 9">Belongs to the TrpA family.</text>
</comment>
<dbReference type="Pfam" id="PF00290">
    <property type="entry name" value="Trp_syntA"/>
    <property type="match status" value="1"/>
</dbReference>
<dbReference type="EMBL" id="JAUKTR010000003">
    <property type="protein sequence ID" value="MDO1559336.1"/>
    <property type="molecule type" value="Genomic_DNA"/>
</dbReference>
<evidence type="ECO:0000256" key="3">
    <source>
        <dbReference type="ARBA" id="ARBA00022605"/>
    </source>
</evidence>
<evidence type="ECO:0000256" key="4">
    <source>
        <dbReference type="ARBA" id="ARBA00022822"/>
    </source>
</evidence>
<reference evidence="10" key="1">
    <citation type="submission" date="2023-07" db="EMBL/GenBank/DDBJ databases">
        <title>Brevundimonas soil sp. nov., isolated from the soil of chemical plant.</title>
        <authorList>
            <person name="Wu N."/>
        </authorList>
    </citation>
    <scope>NUCLEOTIDE SEQUENCE</scope>
    <source>
        <strain evidence="10">XZ-24</strain>
    </source>
</reference>
<dbReference type="GO" id="GO:0004834">
    <property type="term" value="F:tryptophan synthase activity"/>
    <property type="evidence" value="ECO:0007669"/>
    <property type="project" value="UniProtKB-EC"/>
</dbReference>
<comment type="caution">
    <text evidence="10">The sequence shown here is derived from an EMBL/GenBank/DDBJ whole genome shotgun (WGS) entry which is preliminary data.</text>
</comment>
<accession>A0ABT8SLV3</accession>
<comment type="function">
    <text evidence="8">The alpha subunit is responsible for the aldol cleavage of indoleglycerol phosphate to indole and glyceraldehyde 3-phosphate.</text>
</comment>
<dbReference type="PROSITE" id="PS00167">
    <property type="entry name" value="TRP_SYNTHASE_ALPHA"/>
    <property type="match status" value="1"/>
</dbReference>
<dbReference type="InterPro" id="IPR011060">
    <property type="entry name" value="RibuloseP-bd_barrel"/>
</dbReference>
<evidence type="ECO:0000313" key="10">
    <source>
        <dbReference type="EMBL" id="MDO1559336.1"/>
    </source>
</evidence>
<evidence type="ECO:0000256" key="5">
    <source>
        <dbReference type="ARBA" id="ARBA00023141"/>
    </source>
</evidence>
<comment type="pathway">
    <text evidence="1 8">Amino-acid biosynthesis; L-tryptophan biosynthesis; L-tryptophan from chorismate: step 5/5.</text>
</comment>
<evidence type="ECO:0000256" key="6">
    <source>
        <dbReference type="ARBA" id="ARBA00023239"/>
    </source>
</evidence>
<organism evidence="10 11">
    <name type="scientific">Peiella sedimenti</name>
    <dbReference type="NCBI Taxonomy" id="3061083"/>
    <lineage>
        <taxon>Bacteria</taxon>
        <taxon>Pseudomonadati</taxon>
        <taxon>Pseudomonadota</taxon>
        <taxon>Alphaproteobacteria</taxon>
        <taxon>Caulobacterales</taxon>
        <taxon>Caulobacteraceae</taxon>
        <taxon>Peiella</taxon>
    </lineage>
</organism>
<dbReference type="PANTHER" id="PTHR43406:SF1">
    <property type="entry name" value="TRYPTOPHAN SYNTHASE ALPHA CHAIN, CHLOROPLASTIC"/>
    <property type="match status" value="1"/>
</dbReference>
<comment type="catalytic activity">
    <reaction evidence="7 8">
        <text>(1S,2R)-1-C-(indol-3-yl)glycerol 3-phosphate + L-serine = D-glyceraldehyde 3-phosphate + L-tryptophan + H2O</text>
        <dbReference type="Rhea" id="RHEA:10532"/>
        <dbReference type="ChEBI" id="CHEBI:15377"/>
        <dbReference type="ChEBI" id="CHEBI:33384"/>
        <dbReference type="ChEBI" id="CHEBI:57912"/>
        <dbReference type="ChEBI" id="CHEBI:58866"/>
        <dbReference type="ChEBI" id="CHEBI:59776"/>
        <dbReference type="EC" id="4.2.1.20"/>
    </reaction>
</comment>
<dbReference type="Proteomes" id="UP001169063">
    <property type="component" value="Unassembled WGS sequence"/>
</dbReference>
<evidence type="ECO:0000256" key="2">
    <source>
        <dbReference type="ARBA" id="ARBA00011270"/>
    </source>
</evidence>
<evidence type="ECO:0000256" key="1">
    <source>
        <dbReference type="ARBA" id="ARBA00004733"/>
    </source>
</evidence>
<comment type="subunit">
    <text evidence="2 8">Tetramer of two alpha and two beta chains.</text>
</comment>
<proteinExistence type="inferred from homology"/>
<dbReference type="HAMAP" id="MF_00131">
    <property type="entry name" value="Trp_synth_alpha"/>
    <property type="match status" value="1"/>
</dbReference>
<sequence length="265" mass="27718">MSGPFERNPDRACLVAYIMAGDPDLETTYQLMTTGLAGADIIELGMPFSDPMAEGPSIQRAAQRALKAGTTLKAVLGLVRRFRETDTVTPVVLMGYLNPVESYGYEAFARDAADAGADAAIIVDCPPEEANALADALEAARLSLIPLATPTTDARRLPMVLKRASGFIYYVSVAGVTGVKSADAGSVAEAVARIKAASRLPVAAGFGVRTPERAAEMARIADAVVVGSAIVNEVAAALDEGVSPVERVETAVWRLAEAVRNARLA</sequence>
<dbReference type="EC" id="4.2.1.20" evidence="8"/>
<keyword evidence="4 8" id="KW-0822">Tryptophan biosynthesis</keyword>
<dbReference type="InterPro" id="IPR013785">
    <property type="entry name" value="Aldolase_TIM"/>
</dbReference>
<evidence type="ECO:0000256" key="7">
    <source>
        <dbReference type="ARBA" id="ARBA00049047"/>
    </source>
</evidence>
<keyword evidence="11" id="KW-1185">Reference proteome</keyword>
<dbReference type="InterPro" id="IPR018204">
    <property type="entry name" value="Trp_synthase_alpha_AS"/>
</dbReference>
<dbReference type="SUPFAM" id="SSF51366">
    <property type="entry name" value="Ribulose-phoshate binding barrel"/>
    <property type="match status" value="1"/>
</dbReference>
<feature type="active site" description="Proton acceptor" evidence="8">
    <location>
        <position position="54"/>
    </location>
</feature>
<gene>
    <name evidence="8 10" type="primary">trpA</name>
    <name evidence="10" type="ORF">Q0812_07835</name>
</gene>